<keyword evidence="3" id="KW-1185">Reference proteome</keyword>
<dbReference type="Pfam" id="PF01370">
    <property type="entry name" value="Epimerase"/>
    <property type="match status" value="1"/>
</dbReference>
<dbReference type="PANTHER" id="PTHR48079:SF7">
    <property type="entry name" value="NAD(P)-BINDING DOMAIN-CONTAINING PROTEIN-RELATED"/>
    <property type="match status" value="1"/>
</dbReference>
<dbReference type="InterPro" id="IPR036291">
    <property type="entry name" value="NAD(P)-bd_dom_sf"/>
</dbReference>
<gene>
    <name evidence="2" type="ORF">BJX63DRAFT_413759</name>
</gene>
<accession>A0ABR4GUV4</accession>
<evidence type="ECO:0000259" key="1">
    <source>
        <dbReference type="Pfam" id="PF01370"/>
    </source>
</evidence>
<dbReference type="InterPro" id="IPR051783">
    <property type="entry name" value="NAD(P)-dependent_oxidoreduct"/>
</dbReference>
<dbReference type="Gene3D" id="3.40.50.720">
    <property type="entry name" value="NAD(P)-binding Rossmann-like Domain"/>
    <property type="match status" value="1"/>
</dbReference>
<dbReference type="SUPFAM" id="SSF51735">
    <property type="entry name" value="NAD(P)-binding Rossmann-fold domains"/>
    <property type="match status" value="1"/>
</dbReference>
<organism evidence="2 3">
    <name type="scientific">Aspergillus granulosus</name>
    <dbReference type="NCBI Taxonomy" id="176169"/>
    <lineage>
        <taxon>Eukaryota</taxon>
        <taxon>Fungi</taxon>
        <taxon>Dikarya</taxon>
        <taxon>Ascomycota</taxon>
        <taxon>Pezizomycotina</taxon>
        <taxon>Eurotiomycetes</taxon>
        <taxon>Eurotiomycetidae</taxon>
        <taxon>Eurotiales</taxon>
        <taxon>Aspergillaceae</taxon>
        <taxon>Aspergillus</taxon>
        <taxon>Aspergillus subgen. Nidulantes</taxon>
    </lineage>
</organism>
<proteinExistence type="predicted"/>
<dbReference type="Proteomes" id="UP001610334">
    <property type="component" value="Unassembled WGS sequence"/>
</dbReference>
<dbReference type="EMBL" id="JBFXLT010000161">
    <property type="protein sequence ID" value="KAL2802856.1"/>
    <property type="molecule type" value="Genomic_DNA"/>
</dbReference>
<reference evidence="2 3" key="1">
    <citation type="submission" date="2024-07" db="EMBL/GenBank/DDBJ databases">
        <title>Section-level genome sequencing and comparative genomics of Aspergillus sections Usti and Cavernicolus.</title>
        <authorList>
            <consortium name="Lawrence Berkeley National Laboratory"/>
            <person name="Nybo J.L."/>
            <person name="Vesth T.C."/>
            <person name="Theobald S."/>
            <person name="Frisvad J.C."/>
            <person name="Larsen T.O."/>
            <person name="Kjaerboelling I."/>
            <person name="Rothschild-Mancinelli K."/>
            <person name="Lyhne E.K."/>
            <person name="Kogle M.E."/>
            <person name="Barry K."/>
            <person name="Clum A."/>
            <person name="Na H."/>
            <person name="Ledsgaard L."/>
            <person name="Lin J."/>
            <person name="Lipzen A."/>
            <person name="Kuo A."/>
            <person name="Riley R."/>
            <person name="Mondo S."/>
            <person name="Labutti K."/>
            <person name="Haridas S."/>
            <person name="Pangalinan J."/>
            <person name="Salamov A.A."/>
            <person name="Simmons B.A."/>
            <person name="Magnuson J.K."/>
            <person name="Chen J."/>
            <person name="Drula E."/>
            <person name="Henrissat B."/>
            <person name="Wiebenga A."/>
            <person name="Lubbers R.J."/>
            <person name="Gomes A.C."/>
            <person name="Makela M.R."/>
            <person name="Stajich J."/>
            <person name="Grigoriev I.V."/>
            <person name="Mortensen U.H."/>
            <person name="De Vries R.P."/>
            <person name="Baker S.E."/>
            <person name="Andersen M.R."/>
        </authorList>
    </citation>
    <scope>NUCLEOTIDE SEQUENCE [LARGE SCALE GENOMIC DNA]</scope>
    <source>
        <strain evidence="2 3">CBS 588.65</strain>
    </source>
</reference>
<sequence>MPAPKIFLTGASGYVGGDVLHALLSAHPDWESSITVLLRNRSYESVFKTKYPKLNLFFATYDSSDSSAIEAEVAKHDLVLHFAISADHLPSAQTIVNGLRKRGGGIYLHTSGTDVLLDPRAKAEPPVGGVRVINDWDGIAELRSLPDDAPHRDVDKFILSSGSETLKTAIICPSTVYGSGRGPVSQRSDQIYKFTRLILESRKGVQFADGRTLWNAVHVFDLSRLYVAFVEEAIATLDADGQGSTVTWNSEGYYLVESGVYYWGDIARRITAEAYRLGVLPSETVTSLDDSTETRDILAPAGRPVTNYAVRAEAVRARRLLGWAPVEGTLEEEIPGIVRSEARALGLQIGQACN</sequence>
<protein>
    <recommendedName>
        <fullName evidence="1">NAD-dependent epimerase/dehydratase domain-containing protein</fullName>
    </recommendedName>
</protein>
<name>A0ABR4GUV4_9EURO</name>
<feature type="domain" description="NAD-dependent epimerase/dehydratase" evidence="1">
    <location>
        <begin position="6"/>
        <end position="87"/>
    </location>
</feature>
<comment type="caution">
    <text evidence="2">The sequence shown here is derived from an EMBL/GenBank/DDBJ whole genome shotgun (WGS) entry which is preliminary data.</text>
</comment>
<dbReference type="InterPro" id="IPR001509">
    <property type="entry name" value="Epimerase_deHydtase"/>
</dbReference>
<evidence type="ECO:0000313" key="3">
    <source>
        <dbReference type="Proteomes" id="UP001610334"/>
    </source>
</evidence>
<dbReference type="PANTHER" id="PTHR48079">
    <property type="entry name" value="PROTEIN YEEZ"/>
    <property type="match status" value="1"/>
</dbReference>
<evidence type="ECO:0000313" key="2">
    <source>
        <dbReference type="EMBL" id="KAL2802856.1"/>
    </source>
</evidence>